<dbReference type="Proteomes" id="UP000474296">
    <property type="component" value="Unassembled WGS sequence"/>
</dbReference>
<dbReference type="Pfam" id="PF07980">
    <property type="entry name" value="SusD_RagB"/>
    <property type="match status" value="1"/>
</dbReference>
<dbReference type="PROSITE" id="PS51257">
    <property type="entry name" value="PROKAR_LIPOPROTEIN"/>
    <property type="match status" value="1"/>
</dbReference>
<dbReference type="InterPro" id="IPR012944">
    <property type="entry name" value="SusD_RagB_dom"/>
</dbReference>
<evidence type="ECO:0000256" key="3">
    <source>
        <dbReference type="ARBA" id="ARBA00022729"/>
    </source>
</evidence>
<organism evidence="9 10">
    <name type="scientific">Spongiivirga citrea</name>
    <dbReference type="NCBI Taxonomy" id="1481457"/>
    <lineage>
        <taxon>Bacteria</taxon>
        <taxon>Pseudomonadati</taxon>
        <taxon>Bacteroidota</taxon>
        <taxon>Flavobacteriia</taxon>
        <taxon>Flavobacteriales</taxon>
        <taxon>Flavobacteriaceae</taxon>
        <taxon>Spongiivirga</taxon>
    </lineage>
</organism>
<feature type="domain" description="RagB/SusD" evidence="7">
    <location>
        <begin position="263"/>
        <end position="514"/>
    </location>
</feature>
<keyword evidence="4" id="KW-0472">Membrane</keyword>
<evidence type="ECO:0000256" key="4">
    <source>
        <dbReference type="ARBA" id="ARBA00023136"/>
    </source>
</evidence>
<reference evidence="9 10" key="1">
    <citation type="submission" date="2020-01" db="EMBL/GenBank/DDBJ databases">
        <title>Spongiivirga citrea KCTC 32990T.</title>
        <authorList>
            <person name="Wang G."/>
        </authorList>
    </citation>
    <scope>NUCLEOTIDE SEQUENCE [LARGE SCALE GENOMIC DNA]</scope>
    <source>
        <strain evidence="9 10">KCTC 32990</strain>
    </source>
</reference>
<keyword evidence="10" id="KW-1185">Reference proteome</keyword>
<dbReference type="InterPro" id="IPR033985">
    <property type="entry name" value="SusD-like_N"/>
</dbReference>
<keyword evidence="3 6" id="KW-0732">Signal</keyword>
<gene>
    <name evidence="9" type="ORF">GWK10_11210</name>
</gene>
<dbReference type="SUPFAM" id="SSF48452">
    <property type="entry name" value="TPR-like"/>
    <property type="match status" value="1"/>
</dbReference>
<dbReference type="CDD" id="cd08977">
    <property type="entry name" value="SusD"/>
    <property type="match status" value="1"/>
</dbReference>
<sequence length="514" mass="58039">MKRSNKYFLSSILSLLVLLFVACDDDVPVENTNALNPEIFFESLSQVEAAVNASYNQFQIVYQRSGYVFPDAMSDEVVSSGDPNFAPYNRFEFNATLDNIAQFWTACFNGVGACNFVIGNEERMRNNVAGSDFTNDDVDNALGQAYYLRALYYYHLVKRFGGVPLKTDFATALEDAPRSTADQVYEQMIADLQLSTQLTRPKGITETGRVTQEAAYALLGKIFLHREQYADAQQAFNNVVNHSLLPLEEYQDNFNETGEHNDESMFEVGYNGEVGTEQERWAQTGIGTSEVTFHSQDYTGWANARPSTKVIEEFEDDDPRLDLAILQDSDNTYGPGGAFQFPCPGCVGGPVWYKFSQLYDNQDVSQNSGVNVRIMRYADVVLMRAEVEMNLGNNQGAIDLLNQIRDRAGMPRYGTALMDARGYPVNSSEQIFSAIVHERFVELCGEQQRFDDLVRWDLDDQELSIFPDQNFNNPDESLRLVRNYDPSVHRVMPIPQNEIDSNTKVNAEDQNPGY</sequence>
<dbReference type="GO" id="GO:0009279">
    <property type="term" value="C:cell outer membrane"/>
    <property type="evidence" value="ECO:0007669"/>
    <property type="project" value="UniProtKB-SubCell"/>
</dbReference>
<keyword evidence="5" id="KW-0998">Cell outer membrane</keyword>
<proteinExistence type="inferred from homology"/>
<dbReference type="InterPro" id="IPR011990">
    <property type="entry name" value="TPR-like_helical_dom_sf"/>
</dbReference>
<evidence type="ECO:0000313" key="10">
    <source>
        <dbReference type="Proteomes" id="UP000474296"/>
    </source>
</evidence>
<accession>A0A6M0CJJ9</accession>
<dbReference type="Pfam" id="PF14322">
    <property type="entry name" value="SusD-like_3"/>
    <property type="match status" value="1"/>
</dbReference>
<protein>
    <submittedName>
        <fullName evidence="9">RagB/SusD family nutrient uptake outer membrane protein</fullName>
    </submittedName>
</protein>
<comment type="similarity">
    <text evidence="2">Belongs to the SusD family.</text>
</comment>
<dbReference type="RefSeq" id="WP_164032454.1">
    <property type="nucleotide sequence ID" value="NZ_JAABOQ010000004.1"/>
</dbReference>
<comment type="caution">
    <text evidence="9">The sequence shown here is derived from an EMBL/GenBank/DDBJ whole genome shotgun (WGS) entry which is preliminary data.</text>
</comment>
<name>A0A6M0CJJ9_9FLAO</name>
<dbReference type="AlphaFoldDB" id="A0A6M0CJJ9"/>
<evidence type="ECO:0000259" key="8">
    <source>
        <dbReference type="Pfam" id="PF14322"/>
    </source>
</evidence>
<feature type="signal peptide" evidence="6">
    <location>
        <begin position="1"/>
        <end position="22"/>
    </location>
</feature>
<evidence type="ECO:0000256" key="5">
    <source>
        <dbReference type="ARBA" id="ARBA00023237"/>
    </source>
</evidence>
<feature type="domain" description="SusD-like N-terminal" evidence="8">
    <location>
        <begin position="82"/>
        <end position="224"/>
    </location>
</feature>
<feature type="chain" id="PRO_5026932393" evidence="6">
    <location>
        <begin position="23"/>
        <end position="514"/>
    </location>
</feature>
<evidence type="ECO:0000259" key="7">
    <source>
        <dbReference type="Pfam" id="PF07980"/>
    </source>
</evidence>
<evidence type="ECO:0000256" key="2">
    <source>
        <dbReference type="ARBA" id="ARBA00006275"/>
    </source>
</evidence>
<evidence type="ECO:0000256" key="1">
    <source>
        <dbReference type="ARBA" id="ARBA00004442"/>
    </source>
</evidence>
<comment type="subcellular location">
    <subcellularLocation>
        <location evidence="1">Cell outer membrane</location>
    </subcellularLocation>
</comment>
<evidence type="ECO:0000256" key="6">
    <source>
        <dbReference type="SAM" id="SignalP"/>
    </source>
</evidence>
<dbReference type="Gene3D" id="1.25.40.390">
    <property type="match status" value="1"/>
</dbReference>
<dbReference type="EMBL" id="JAABOQ010000004">
    <property type="protein sequence ID" value="NER17782.1"/>
    <property type="molecule type" value="Genomic_DNA"/>
</dbReference>
<evidence type="ECO:0000313" key="9">
    <source>
        <dbReference type="EMBL" id="NER17782.1"/>
    </source>
</evidence>